<protein>
    <recommendedName>
        <fullName evidence="4">Chromo domain-containing protein</fullName>
    </recommendedName>
</protein>
<dbReference type="CDD" id="cd00024">
    <property type="entry name" value="CD_CSD"/>
    <property type="match status" value="1"/>
</dbReference>
<dbReference type="Gene3D" id="2.40.50.40">
    <property type="match status" value="1"/>
</dbReference>
<feature type="compositionally biased region" description="Basic and acidic residues" evidence="1">
    <location>
        <begin position="850"/>
        <end position="859"/>
    </location>
</feature>
<reference evidence="2 3" key="1">
    <citation type="journal article" date="2019" name="New Phytol.">
        <title>Comparative genomics reveals unique wood-decay strategies and fruiting body development in the Schizophyllaceae.</title>
        <authorList>
            <person name="Almasi E."/>
            <person name="Sahu N."/>
            <person name="Krizsan K."/>
            <person name="Balint B."/>
            <person name="Kovacs G.M."/>
            <person name="Kiss B."/>
            <person name="Cseklye J."/>
            <person name="Drula E."/>
            <person name="Henrissat B."/>
            <person name="Nagy I."/>
            <person name="Chovatia M."/>
            <person name="Adam C."/>
            <person name="LaButti K."/>
            <person name="Lipzen A."/>
            <person name="Riley R."/>
            <person name="Grigoriev I.V."/>
            <person name="Nagy L.G."/>
        </authorList>
    </citation>
    <scope>NUCLEOTIDE SEQUENCE [LARGE SCALE GENOMIC DNA]</scope>
    <source>
        <strain evidence="2 3">NL-1724</strain>
    </source>
</reference>
<proteinExistence type="predicted"/>
<accession>A0A550BRL6</accession>
<evidence type="ECO:0008006" key="4">
    <source>
        <dbReference type="Google" id="ProtNLM"/>
    </source>
</evidence>
<feature type="region of interest" description="Disordered" evidence="1">
    <location>
        <begin position="677"/>
        <end position="697"/>
    </location>
</feature>
<keyword evidence="3" id="KW-1185">Reference proteome</keyword>
<feature type="region of interest" description="Disordered" evidence="1">
    <location>
        <begin position="835"/>
        <end position="860"/>
    </location>
</feature>
<dbReference type="Proteomes" id="UP000320762">
    <property type="component" value="Unassembled WGS sequence"/>
</dbReference>
<feature type="compositionally biased region" description="Acidic residues" evidence="1">
    <location>
        <begin position="735"/>
        <end position="752"/>
    </location>
</feature>
<evidence type="ECO:0000313" key="3">
    <source>
        <dbReference type="Proteomes" id="UP000320762"/>
    </source>
</evidence>
<feature type="region of interest" description="Disordered" evidence="1">
    <location>
        <begin position="722"/>
        <end position="760"/>
    </location>
</feature>
<dbReference type="SUPFAM" id="SSF54160">
    <property type="entry name" value="Chromo domain-like"/>
    <property type="match status" value="1"/>
</dbReference>
<feature type="compositionally biased region" description="Acidic residues" evidence="1">
    <location>
        <begin position="835"/>
        <end position="846"/>
    </location>
</feature>
<feature type="region of interest" description="Disordered" evidence="1">
    <location>
        <begin position="14"/>
        <end position="44"/>
    </location>
</feature>
<dbReference type="InterPro" id="IPR016197">
    <property type="entry name" value="Chromo-like_dom_sf"/>
</dbReference>
<evidence type="ECO:0000313" key="2">
    <source>
        <dbReference type="EMBL" id="TRM55183.1"/>
    </source>
</evidence>
<organism evidence="2 3">
    <name type="scientific">Schizophyllum amplum</name>
    <dbReference type="NCBI Taxonomy" id="97359"/>
    <lineage>
        <taxon>Eukaryota</taxon>
        <taxon>Fungi</taxon>
        <taxon>Dikarya</taxon>
        <taxon>Basidiomycota</taxon>
        <taxon>Agaricomycotina</taxon>
        <taxon>Agaricomycetes</taxon>
        <taxon>Agaricomycetidae</taxon>
        <taxon>Agaricales</taxon>
        <taxon>Schizophyllaceae</taxon>
        <taxon>Schizophyllum</taxon>
    </lineage>
</organism>
<dbReference type="EMBL" id="VDMD01000254">
    <property type="protein sequence ID" value="TRM55183.1"/>
    <property type="molecule type" value="Genomic_DNA"/>
</dbReference>
<dbReference type="AlphaFoldDB" id="A0A550BRL6"/>
<evidence type="ECO:0000256" key="1">
    <source>
        <dbReference type="SAM" id="MobiDB-lite"/>
    </source>
</evidence>
<sequence length="1061" mass="114921">MSFSQILHVSNVAATGATSDDRGMSASGSSVQAPTMRHSPPPGLHIIKKDKEIYKHLANRDPSLPPVIWRPAHPNIESPLAKHVNNVYVLSMDLSKEAMEERKSATMGLHAPLGPDASLQDSGLLRLHFGDVVFGRQLGSQTCENDVLLQYVTDPSALYAQDAEDLTRIAQLILGTEEYRLSHGGSCPFADDPANVCAREGRKCFTIGVSRQAPRNCTAPCKSDCVCKTPAETRVGRKRILTDAVRIASRAFAVHDPQAYKILKNYSEVVNSPRVGVLENCLYQSAQVNIANAEIHDSRASLKDQMGKSGDNHIDPHDAHALLSTMLCHPYLPLRLRGWPISRPVARHHSGTPPLAPSGCTEVSLSAVRLNIILYSHQHMLEHTAFSTLAAFSGAPTRANPPADGEEELEEDPARVSGGSAGGADAGDPVIRTSAAFTNPKFEHLTAPPAPLSSQAIYSRDGSSIMTDQCHLDYIARSMIQLTVGVLRQMGYPVSVNATQMLSAIKLTPPGGDVLTPRAWPLGPDGTVFRLHPLESDEALLHLRPDAPLTRESAIYRYMWLCAQRGQMIPQTAPKYDEHGNRLSALKRNEPTGAKSGSTKAPARAPRKPPVAPGAKTSTRARASLAEAQTPAAASDVQGPSAAASHFLQTTGVCAAIVRRQRSKLVETAGVTKKRAKRVGVSDRTRQQPRSSADPPARILRNRVAPVVDRKPFSNVNVVVEGARSPSRSEAGTFSEDESPMDEDRTEEDPTEYDVRSITDHRLHANGRELEYHILWDNGEQTWQPLKDLIGCDDALTEYNIQHRIISSSAGTSHLPDGSTDVQRAIIVHGVADVSDSDAMDVDEPGGDGHSADDGHSSELEQVDMPSDRTVLASLLRSQGQALFDQPIKVLSLAIEAAKQAGRATDMASLNALAQPLAPAVRAFVNGEPMRAVDLSTAYMVKTALPAARSLCHMTSVSDVLEGDALLMRHCAMTALLGLEHFIDQLSTNLFMAYSSDSDCILWIRKLYGWAASSVDSLRAGEGDQHARVAFNPADWDPAFESVPFKIKVERVLQLYVCTKL</sequence>
<comment type="caution">
    <text evidence="2">The sequence shown here is derived from an EMBL/GenBank/DDBJ whole genome shotgun (WGS) entry which is preliminary data.</text>
</comment>
<name>A0A550BRL6_9AGAR</name>
<dbReference type="OrthoDB" id="3061143at2759"/>
<feature type="region of interest" description="Disordered" evidence="1">
    <location>
        <begin position="396"/>
        <end position="428"/>
    </location>
</feature>
<feature type="region of interest" description="Disordered" evidence="1">
    <location>
        <begin position="586"/>
        <end position="637"/>
    </location>
</feature>
<gene>
    <name evidence="2" type="ORF">BD626DRAFT_579196</name>
</gene>